<gene>
    <name evidence="1" type="ORF">EXIGUO9Y_30024</name>
</gene>
<name>A0A653ICB4_9BACL</name>
<evidence type="ECO:0000313" key="1">
    <source>
        <dbReference type="EMBL" id="VWX36791.1"/>
    </source>
</evidence>
<dbReference type="EMBL" id="CABWKQ010000023">
    <property type="protein sequence ID" value="VWX36791.1"/>
    <property type="molecule type" value="Genomic_DNA"/>
</dbReference>
<organism evidence="1 2">
    <name type="scientific">Exiguobacterium oxidotolerans</name>
    <dbReference type="NCBI Taxonomy" id="223958"/>
    <lineage>
        <taxon>Bacteria</taxon>
        <taxon>Bacillati</taxon>
        <taxon>Bacillota</taxon>
        <taxon>Bacilli</taxon>
        <taxon>Bacillales</taxon>
        <taxon>Bacillales Family XII. Incertae Sedis</taxon>
        <taxon>Exiguobacterium</taxon>
    </lineage>
</organism>
<evidence type="ECO:0000313" key="2">
    <source>
        <dbReference type="Proteomes" id="UP000439752"/>
    </source>
</evidence>
<accession>A0A653ICB4</accession>
<dbReference type="AlphaFoldDB" id="A0A653ICB4"/>
<reference evidence="1 2" key="1">
    <citation type="submission" date="2019-10" db="EMBL/GenBank/DDBJ databases">
        <authorList>
            <person name="Karimi E."/>
        </authorList>
    </citation>
    <scope>NUCLEOTIDE SEQUENCE [LARGE SCALE GENOMIC DNA]</scope>
    <source>
        <strain evidence="1">Exiguobacterium sp. 9Y</strain>
    </source>
</reference>
<proteinExistence type="predicted"/>
<sequence>MVEEYQNKGEVTVSVQAIEELLLCAVIEFGVICTRIKRLPTEGISFSLKVTATVQQLPALYMGLREQVRLQLGDGVVDYLQLVTK</sequence>
<protein>
    <submittedName>
        <fullName evidence="1">Uncharacterized protein</fullName>
    </submittedName>
</protein>
<dbReference type="Proteomes" id="UP000439752">
    <property type="component" value="Unassembled WGS sequence"/>
</dbReference>
<keyword evidence="2" id="KW-1185">Reference proteome</keyword>